<dbReference type="GO" id="GO:0005794">
    <property type="term" value="C:Golgi apparatus"/>
    <property type="evidence" value="ECO:0007669"/>
    <property type="project" value="TreeGrafter"/>
</dbReference>
<dbReference type="PANTHER" id="PTHR46936">
    <property type="entry name" value="ARABINOSYLTRANSFERASE XEG113"/>
    <property type="match status" value="1"/>
</dbReference>
<keyword evidence="2" id="KW-0732">Signal</keyword>
<dbReference type="InterPro" id="IPR053250">
    <property type="entry name" value="Glycosyltransferase_77"/>
</dbReference>
<protein>
    <recommendedName>
        <fullName evidence="3">Nucleotide-diphospho-sugar transferase domain-containing protein</fullName>
    </recommendedName>
</protein>
<gene>
    <name evidence="4" type="ORF">AB1Y20_010387</name>
</gene>
<feature type="signal peptide" evidence="2">
    <location>
        <begin position="1"/>
        <end position="23"/>
    </location>
</feature>
<feature type="domain" description="Nucleotide-diphospho-sugar transferase" evidence="3">
    <location>
        <begin position="194"/>
        <end position="428"/>
    </location>
</feature>
<sequence>MRPRVALSLALSAALLLSLGWQARDLATTTTRPRAELADAAALLRRARAKPLAAAASPLASPRPPPPPAPPSPPFPSGQCEQARLSVQTAIAQQPAPERGALWANVQSSLAQAERESATVRRLLADGMRFEGEEAARGQWGELPPPRPPNASMDELLCHVPRGGHAWLAFGNAGVSEMIFNWAFHAARLGVGWRMVVAAFDAELLDGLRARRIPAYNYTGALPATHFRHAPYLFHRMGFLKAELIVHVLRTGRHALVSDSDVVWVRSPEPLLEALLSSGATVAASTDCLDARSDEDKTTRRTSAYMCGHNPGNEVASDVVFNTGVVWFKADESAISFAREWALGTLSLTDPFSDDQGVFNRLLVRDFFPVRRHSADGRVVRGRGSLRIAPLPARHFCSGHMVWVQQASQPRDCLSVHATFTEFGDAGKKWRLLEAGLWGLHHPRYYSSGQFLTFLPPPPGADPQPCAPGEGEYVAGSTPQPCGGEDPRHGLPRVPRGVPILGREAYARSARLRANMALMSRQVHALRDALAIARVLNRTLILPHFDCLCDRSEDIQLIPSCIHHGAPPAMRVPFKCSQHFVADTHKLQLMAVSPSSFGMQPHKFGGAYTAPLPLRAHSFLDDPRTAPEIKAGVVDVSVGQPSPSPTDPSLPKGATNVDVLRRLQPWQDARVLRLSDARGAFSGWETNHEQASSASRRAESAISCASRAFSLTVSSWCLQARLFSTMMEYYLLRGAWCCSSRGNGNEDGRVYPTEPPALKIPPRWL</sequence>
<dbReference type="AlphaFoldDB" id="A0AB34INH5"/>
<proteinExistence type="predicted"/>
<reference evidence="4 5" key="1">
    <citation type="journal article" date="2024" name="Science">
        <title>Giant polyketide synthase enzymes in the biosynthesis of giant marine polyether toxins.</title>
        <authorList>
            <person name="Fallon T.R."/>
            <person name="Shende V.V."/>
            <person name="Wierzbicki I.H."/>
            <person name="Pendleton A.L."/>
            <person name="Watervoot N.F."/>
            <person name="Auber R.P."/>
            <person name="Gonzalez D.J."/>
            <person name="Wisecaver J.H."/>
            <person name="Moore B.S."/>
        </authorList>
    </citation>
    <scope>NUCLEOTIDE SEQUENCE [LARGE SCALE GENOMIC DNA]</scope>
    <source>
        <strain evidence="4 5">12B1</strain>
    </source>
</reference>
<evidence type="ECO:0000313" key="5">
    <source>
        <dbReference type="Proteomes" id="UP001515480"/>
    </source>
</evidence>
<organism evidence="4 5">
    <name type="scientific">Prymnesium parvum</name>
    <name type="common">Toxic golden alga</name>
    <dbReference type="NCBI Taxonomy" id="97485"/>
    <lineage>
        <taxon>Eukaryota</taxon>
        <taxon>Haptista</taxon>
        <taxon>Haptophyta</taxon>
        <taxon>Prymnesiophyceae</taxon>
        <taxon>Prymnesiales</taxon>
        <taxon>Prymnesiaceae</taxon>
        <taxon>Prymnesium</taxon>
    </lineage>
</organism>
<feature type="compositionally biased region" description="Pro residues" evidence="1">
    <location>
        <begin position="61"/>
        <end position="76"/>
    </location>
</feature>
<evidence type="ECO:0000259" key="3">
    <source>
        <dbReference type="Pfam" id="PF03407"/>
    </source>
</evidence>
<evidence type="ECO:0000256" key="2">
    <source>
        <dbReference type="SAM" id="SignalP"/>
    </source>
</evidence>
<keyword evidence="5" id="KW-1185">Reference proteome</keyword>
<evidence type="ECO:0000256" key="1">
    <source>
        <dbReference type="SAM" id="MobiDB-lite"/>
    </source>
</evidence>
<accession>A0AB34INH5</accession>
<evidence type="ECO:0000313" key="4">
    <source>
        <dbReference type="EMBL" id="KAL1503971.1"/>
    </source>
</evidence>
<dbReference type="Proteomes" id="UP001515480">
    <property type="component" value="Unassembled WGS sequence"/>
</dbReference>
<dbReference type="EMBL" id="JBGBPQ010000020">
    <property type="protein sequence ID" value="KAL1503971.1"/>
    <property type="molecule type" value="Genomic_DNA"/>
</dbReference>
<dbReference type="InterPro" id="IPR005069">
    <property type="entry name" value="Nucl-diP-sugar_transferase"/>
</dbReference>
<dbReference type="GO" id="GO:0052636">
    <property type="term" value="F:arabinosyltransferase activity"/>
    <property type="evidence" value="ECO:0007669"/>
    <property type="project" value="TreeGrafter"/>
</dbReference>
<feature type="region of interest" description="Disordered" evidence="1">
    <location>
        <begin position="53"/>
        <end position="80"/>
    </location>
</feature>
<name>A0AB34INH5_PRYPA</name>
<comment type="caution">
    <text evidence="4">The sequence shown here is derived from an EMBL/GenBank/DDBJ whole genome shotgun (WGS) entry which is preliminary data.</text>
</comment>
<dbReference type="Pfam" id="PF03407">
    <property type="entry name" value="Nucleotid_trans"/>
    <property type="match status" value="1"/>
</dbReference>
<dbReference type="PANTHER" id="PTHR46936:SF1">
    <property type="entry name" value="ARABINOSYLTRANSFERASE XEG113"/>
    <property type="match status" value="1"/>
</dbReference>
<feature type="chain" id="PRO_5044194198" description="Nucleotide-diphospho-sugar transferase domain-containing protein" evidence="2">
    <location>
        <begin position="24"/>
        <end position="765"/>
    </location>
</feature>